<keyword evidence="2 5" id="KW-0812">Transmembrane</keyword>
<protein>
    <recommendedName>
        <fullName evidence="6">Peptidase S54 rhomboid domain-containing protein</fullName>
    </recommendedName>
</protein>
<name>A0A8T2PJG3_9TELE</name>
<dbReference type="OrthoDB" id="10257275at2759"/>
<keyword evidence="3 5" id="KW-1133">Transmembrane helix</keyword>
<evidence type="ECO:0000256" key="4">
    <source>
        <dbReference type="ARBA" id="ARBA00023136"/>
    </source>
</evidence>
<accession>A0A8T2PJG3</accession>
<dbReference type="GO" id="GO:0016020">
    <property type="term" value="C:membrane"/>
    <property type="evidence" value="ECO:0007669"/>
    <property type="project" value="UniProtKB-SubCell"/>
</dbReference>
<feature type="transmembrane region" description="Helical" evidence="5">
    <location>
        <begin position="20"/>
        <end position="36"/>
    </location>
</feature>
<dbReference type="GO" id="GO:0004252">
    <property type="term" value="F:serine-type endopeptidase activity"/>
    <property type="evidence" value="ECO:0007669"/>
    <property type="project" value="InterPro"/>
</dbReference>
<evidence type="ECO:0000313" key="8">
    <source>
        <dbReference type="Proteomes" id="UP000824540"/>
    </source>
</evidence>
<dbReference type="Pfam" id="PF01694">
    <property type="entry name" value="Rhomboid"/>
    <property type="match status" value="1"/>
</dbReference>
<organism evidence="7 8">
    <name type="scientific">Albula glossodonta</name>
    <name type="common">roundjaw bonefish</name>
    <dbReference type="NCBI Taxonomy" id="121402"/>
    <lineage>
        <taxon>Eukaryota</taxon>
        <taxon>Metazoa</taxon>
        <taxon>Chordata</taxon>
        <taxon>Craniata</taxon>
        <taxon>Vertebrata</taxon>
        <taxon>Euteleostomi</taxon>
        <taxon>Actinopterygii</taxon>
        <taxon>Neopterygii</taxon>
        <taxon>Teleostei</taxon>
        <taxon>Albuliformes</taxon>
        <taxon>Albulidae</taxon>
        <taxon>Albula</taxon>
    </lineage>
</organism>
<dbReference type="Proteomes" id="UP000824540">
    <property type="component" value="Unassembled WGS sequence"/>
</dbReference>
<dbReference type="InterPro" id="IPR035952">
    <property type="entry name" value="Rhomboid-like_sf"/>
</dbReference>
<evidence type="ECO:0000256" key="1">
    <source>
        <dbReference type="ARBA" id="ARBA00004141"/>
    </source>
</evidence>
<keyword evidence="4 5" id="KW-0472">Membrane</keyword>
<dbReference type="AlphaFoldDB" id="A0A8T2PJG3"/>
<reference evidence="7" key="1">
    <citation type="thesis" date="2021" institute="BYU ScholarsArchive" country="Provo, UT, USA">
        <title>Applications of and Algorithms for Genome Assembly and Genomic Analyses with an Emphasis on Marine Teleosts.</title>
        <authorList>
            <person name="Pickett B.D."/>
        </authorList>
    </citation>
    <scope>NUCLEOTIDE SEQUENCE</scope>
    <source>
        <strain evidence="7">HI-2016</strain>
    </source>
</reference>
<comment type="caution">
    <text evidence="7">The sequence shown here is derived from an EMBL/GenBank/DDBJ whole genome shotgun (WGS) entry which is preliminary data.</text>
</comment>
<feature type="non-terminal residue" evidence="7">
    <location>
        <position position="1"/>
    </location>
</feature>
<evidence type="ECO:0000256" key="5">
    <source>
        <dbReference type="SAM" id="Phobius"/>
    </source>
</evidence>
<evidence type="ECO:0000313" key="7">
    <source>
        <dbReference type="EMBL" id="KAG9351916.1"/>
    </source>
</evidence>
<evidence type="ECO:0000256" key="2">
    <source>
        <dbReference type="ARBA" id="ARBA00022692"/>
    </source>
</evidence>
<feature type="transmembrane region" description="Helical" evidence="5">
    <location>
        <begin position="153"/>
        <end position="173"/>
    </location>
</feature>
<evidence type="ECO:0000256" key="3">
    <source>
        <dbReference type="ARBA" id="ARBA00022989"/>
    </source>
</evidence>
<proteinExistence type="predicted"/>
<dbReference type="EMBL" id="JAFBMS010000006">
    <property type="protein sequence ID" value="KAG9351916.1"/>
    <property type="molecule type" value="Genomic_DNA"/>
</dbReference>
<sequence>METSSQNLQWLKTLVPKFEFTSGTLSAAAVSVILFITTKCFNISSDVFSLGTAVVVNGHVHKLLTYSFFHKDLPQLVLGVVALLPFCSSLERSVGTVRFTYILLLLSAWTGLMHVLLELLLFSPADRSRVQGFLPVSLALVGMSTVHSRMTKAMLLGVSVPTPTLPWILLLFTLLIPDTVFLCNAIAILVGATCAPHPLVRTLSRHMPQHLQFPPHRAQMPCLRCMRVGSIPPTPREALLQLCSIMDTAICLALGTVTITALDKDMDTATDTVTVTSRAHGLPSGRWFLDTWGSLWPSPLRSVQSSSCAGCRISLFSSAATWIASGSPGPVTDAQLSLQWILSSIALKQHCTPHILRIPALGHQLLDVVDGLRAGQPTHLLPNLIEGGLDITCHVAGVPGSQTDKTVRTQPRSWMKPMKGAMPVPGPIMITGLLALKGRRNWDFLTYMGTEDLCPLSVTN</sequence>
<evidence type="ECO:0000259" key="6">
    <source>
        <dbReference type="Pfam" id="PF01694"/>
    </source>
</evidence>
<feature type="transmembrane region" description="Helical" evidence="5">
    <location>
        <begin position="102"/>
        <end position="122"/>
    </location>
</feature>
<feature type="domain" description="Peptidase S54 rhomboid" evidence="6">
    <location>
        <begin position="58"/>
        <end position="176"/>
    </location>
</feature>
<dbReference type="Gene3D" id="1.20.1540.10">
    <property type="entry name" value="Rhomboid-like"/>
    <property type="match status" value="1"/>
</dbReference>
<dbReference type="PANTHER" id="PTHR43066">
    <property type="entry name" value="RHOMBOID-RELATED PROTEIN"/>
    <property type="match status" value="1"/>
</dbReference>
<dbReference type="PANTHER" id="PTHR43066:SF12">
    <property type="entry name" value="RHOMBOID DOMAIN-CONTAINING 2"/>
    <property type="match status" value="1"/>
</dbReference>
<keyword evidence="8" id="KW-1185">Reference proteome</keyword>
<comment type="subcellular location">
    <subcellularLocation>
        <location evidence="1">Membrane</location>
        <topology evidence="1">Multi-pass membrane protein</topology>
    </subcellularLocation>
</comment>
<dbReference type="SUPFAM" id="SSF144091">
    <property type="entry name" value="Rhomboid-like"/>
    <property type="match status" value="1"/>
</dbReference>
<gene>
    <name evidence="7" type="ORF">JZ751_023167</name>
</gene>
<feature type="transmembrane region" description="Helical" evidence="5">
    <location>
        <begin position="179"/>
        <end position="200"/>
    </location>
</feature>
<dbReference type="InterPro" id="IPR022764">
    <property type="entry name" value="Peptidase_S54_rhomboid_dom"/>
</dbReference>